<keyword evidence="4" id="KW-1185">Reference proteome</keyword>
<evidence type="ECO:0000256" key="1">
    <source>
        <dbReference type="SAM" id="MobiDB-lite"/>
    </source>
</evidence>
<dbReference type="RefSeq" id="XP_033684100.1">
    <property type="nucleotide sequence ID" value="XM_033829003.1"/>
</dbReference>
<gene>
    <name evidence="3" type="ORF">BU26DRAFT_519251</name>
</gene>
<dbReference type="PROSITE" id="PS51840">
    <property type="entry name" value="C2_NT"/>
    <property type="match status" value="1"/>
</dbReference>
<organism evidence="3 4">
    <name type="scientific">Trematosphaeria pertusa</name>
    <dbReference type="NCBI Taxonomy" id="390896"/>
    <lineage>
        <taxon>Eukaryota</taxon>
        <taxon>Fungi</taxon>
        <taxon>Dikarya</taxon>
        <taxon>Ascomycota</taxon>
        <taxon>Pezizomycotina</taxon>
        <taxon>Dothideomycetes</taxon>
        <taxon>Pleosporomycetidae</taxon>
        <taxon>Pleosporales</taxon>
        <taxon>Massarineae</taxon>
        <taxon>Trematosphaeriaceae</taxon>
        <taxon>Trematosphaeria</taxon>
    </lineage>
</organism>
<evidence type="ECO:0000259" key="2">
    <source>
        <dbReference type="PROSITE" id="PS51840"/>
    </source>
</evidence>
<dbReference type="InterPro" id="IPR039931">
    <property type="entry name" value="EEIG1/2-like"/>
</dbReference>
<protein>
    <recommendedName>
        <fullName evidence="2">C2 NT-type domain-containing protein</fullName>
    </recommendedName>
</protein>
<dbReference type="Pfam" id="PF10358">
    <property type="entry name" value="NT-C2"/>
    <property type="match status" value="1"/>
</dbReference>
<accession>A0A6A6IFB1</accession>
<dbReference type="AlphaFoldDB" id="A0A6A6IFB1"/>
<proteinExistence type="predicted"/>
<dbReference type="Proteomes" id="UP000800094">
    <property type="component" value="Unassembled WGS sequence"/>
</dbReference>
<name>A0A6A6IFB1_9PLEO</name>
<dbReference type="OrthoDB" id="3365224at2759"/>
<feature type="domain" description="C2 NT-type" evidence="2">
    <location>
        <begin position="16"/>
        <end position="166"/>
    </location>
</feature>
<dbReference type="EMBL" id="ML987195">
    <property type="protein sequence ID" value="KAF2249096.1"/>
    <property type="molecule type" value="Genomic_DNA"/>
</dbReference>
<feature type="region of interest" description="Disordered" evidence="1">
    <location>
        <begin position="268"/>
        <end position="338"/>
    </location>
</feature>
<dbReference type="InterPro" id="IPR019448">
    <property type="entry name" value="NT-C2"/>
</dbReference>
<dbReference type="PANTHER" id="PTHR21456">
    <property type="entry name" value="FAMILY WITH SEQUENCE SIMILARITY 102"/>
    <property type="match status" value="1"/>
</dbReference>
<reference evidence="3" key="1">
    <citation type="journal article" date="2020" name="Stud. Mycol.">
        <title>101 Dothideomycetes genomes: a test case for predicting lifestyles and emergence of pathogens.</title>
        <authorList>
            <person name="Haridas S."/>
            <person name="Albert R."/>
            <person name="Binder M."/>
            <person name="Bloem J."/>
            <person name="Labutti K."/>
            <person name="Salamov A."/>
            <person name="Andreopoulos B."/>
            <person name="Baker S."/>
            <person name="Barry K."/>
            <person name="Bills G."/>
            <person name="Bluhm B."/>
            <person name="Cannon C."/>
            <person name="Castanera R."/>
            <person name="Culley D."/>
            <person name="Daum C."/>
            <person name="Ezra D."/>
            <person name="Gonzalez J."/>
            <person name="Henrissat B."/>
            <person name="Kuo A."/>
            <person name="Liang C."/>
            <person name="Lipzen A."/>
            <person name="Lutzoni F."/>
            <person name="Magnuson J."/>
            <person name="Mondo S."/>
            <person name="Nolan M."/>
            <person name="Ohm R."/>
            <person name="Pangilinan J."/>
            <person name="Park H.-J."/>
            <person name="Ramirez L."/>
            <person name="Alfaro M."/>
            <person name="Sun H."/>
            <person name="Tritt A."/>
            <person name="Yoshinaga Y."/>
            <person name="Zwiers L.-H."/>
            <person name="Turgeon B."/>
            <person name="Goodwin S."/>
            <person name="Spatafora J."/>
            <person name="Crous P."/>
            <person name="Grigoriev I."/>
        </authorList>
    </citation>
    <scope>NUCLEOTIDE SEQUENCE</scope>
    <source>
        <strain evidence="3">CBS 122368</strain>
    </source>
</reference>
<sequence length="354" mass="39648">MSLKRSVAFATHTLTIAVPKNRRPKFELRLRIIDLNNVPLVSGNSFVKWHLPHSTAAEHRGRTEKRPIKDHKVFYDYEAKLPVRLTVDKNGMLQESFIEFEVIQEYGGGGRGERITLGNVRLNLAEYVEQSEMPGVDGDEPGVTRRYLMQNSKINSTLKICVYMRQIEGDKNYVAPALKTAQVFSGIAGIVSGEQGDSEDAGSTPSLNAGSREAGELQDMYRRTLAAYWSAQPGELKADECIEDIFGGGDGWGDREKPYDAQQRGIRFVSGDSSGSLSESDSRTTRGSTIHRKSHETLRPGDVMTSSPNVRGRGSLEQQAHQMKAEAERKRHRPNHEVDEFDVRDDLCSWRQPI</sequence>
<dbReference type="GeneID" id="54582333"/>
<evidence type="ECO:0000313" key="3">
    <source>
        <dbReference type="EMBL" id="KAF2249096.1"/>
    </source>
</evidence>
<feature type="region of interest" description="Disordered" evidence="1">
    <location>
        <begin position="195"/>
        <end position="214"/>
    </location>
</feature>
<evidence type="ECO:0000313" key="4">
    <source>
        <dbReference type="Proteomes" id="UP000800094"/>
    </source>
</evidence>
<feature type="compositionally biased region" description="Low complexity" evidence="1">
    <location>
        <begin position="270"/>
        <end position="279"/>
    </location>
</feature>
<dbReference type="PANTHER" id="PTHR21456:SF1">
    <property type="entry name" value="C2 NT-TYPE DOMAIN-CONTAINING PROTEIN"/>
    <property type="match status" value="1"/>
</dbReference>